<organism evidence="2 3">
    <name type="scientific">Candidatus Limosilactobacillus merdipullorum</name>
    <dbReference type="NCBI Taxonomy" id="2838653"/>
    <lineage>
        <taxon>Bacteria</taxon>
        <taxon>Bacillati</taxon>
        <taxon>Bacillota</taxon>
        <taxon>Bacilli</taxon>
        <taxon>Lactobacillales</taxon>
        <taxon>Lactobacillaceae</taxon>
        <taxon>Limosilactobacillus</taxon>
    </lineage>
</organism>
<proteinExistence type="predicted"/>
<dbReference type="Pfam" id="PF06983">
    <property type="entry name" value="3-dmu-9_3-mt"/>
    <property type="match status" value="1"/>
</dbReference>
<evidence type="ECO:0000313" key="3">
    <source>
        <dbReference type="Proteomes" id="UP000886878"/>
    </source>
</evidence>
<dbReference type="GO" id="GO:0051213">
    <property type="term" value="F:dioxygenase activity"/>
    <property type="evidence" value="ECO:0007669"/>
    <property type="project" value="UniProtKB-KW"/>
</dbReference>
<dbReference type="Gene3D" id="3.10.180.10">
    <property type="entry name" value="2,3-Dihydroxybiphenyl 1,2-Dioxygenase, domain 1"/>
    <property type="match status" value="1"/>
</dbReference>
<dbReference type="PANTHER" id="PTHR33990:SF5">
    <property type="entry name" value="PHNB-LIKE DOMAIN-CONTAINING PROTEIN"/>
    <property type="match status" value="1"/>
</dbReference>
<comment type="caution">
    <text evidence="2">The sequence shown here is derived from an EMBL/GenBank/DDBJ whole genome shotgun (WGS) entry which is preliminary data.</text>
</comment>
<dbReference type="EMBL" id="DXGK01000131">
    <property type="protein sequence ID" value="HIW70935.1"/>
    <property type="molecule type" value="Genomic_DNA"/>
</dbReference>
<protein>
    <submittedName>
        <fullName evidence="2">Glyoxalase/bleomycin resistance/extradiol dioxygenase family protein</fullName>
    </submittedName>
</protein>
<dbReference type="PANTHER" id="PTHR33990">
    <property type="entry name" value="PROTEIN YJDN-RELATED"/>
    <property type="match status" value="1"/>
</dbReference>
<keyword evidence="2" id="KW-0560">Oxidoreductase</keyword>
<evidence type="ECO:0000313" key="2">
    <source>
        <dbReference type="EMBL" id="HIW70935.1"/>
    </source>
</evidence>
<dbReference type="InterPro" id="IPR028973">
    <property type="entry name" value="PhnB-like"/>
</dbReference>
<dbReference type="Proteomes" id="UP000886878">
    <property type="component" value="Unassembled WGS sequence"/>
</dbReference>
<keyword evidence="2" id="KW-0223">Dioxygenase</keyword>
<name>A0A9D1U4J2_9LACO</name>
<dbReference type="InterPro" id="IPR029068">
    <property type="entry name" value="Glyas_Bleomycin-R_OHBP_Dase"/>
</dbReference>
<dbReference type="AlphaFoldDB" id="A0A9D1U4J2"/>
<reference evidence="2" key="1">
    <citation type="journal article" date="2021" name="PeerJ">
        <title>Extensive microbial diversity within the chicken gut microbiome revealed by metagenomics and culture.</title>
        <authorList>
            <person name="Gilroy R."/>
            <person name="Ravi A."/>
            <person name="Getino M."/>
            <person name="Pursley I."/>
            <person name="Horton D.L."/>
            <person name="Alikhan N.F."/>
            <person name="Baker D."/>
            <person name="Gharbi K."/>
            <person name="Hall N."/>
            <person name="Watson M."/>
            <person name="Adriaenssens E.M."/>
            <person name="Foster-Nyarko E."/>
            <person name="Jarju S."/>
            <person name="Secka A."/>
            <person name="Antonio M."/>
            <person name="Oren A."/>
            <person name="Chaudhuri R.R."/>
            <person name="La Ragione R."/>
            <person name="Hildebrand F."/>
            <person name="Pallen M.J."/>
        </authorList>
    </citation>
    <scope>NUCLEOTIDE SEQUENCE</scope>
    <source>
        <strain evidence="2">ChiHejej3B27-2180</strain>
    </source>
</reference>
<accession>A0A9D1U4J2</accession>
<dbReference type="SUPFAM" id="SSF54593">
    <property type="entry name" value="Glyoxalase/Bleomycin resistance protein/Dihydroxybiphenyl dioxygenase"/>
    <property type="match status" value="1"/>
</dbReference>
<sequence length="149" mass="16438">MSTRFFPFLIFKNAKEALDYYQDQFGAQVLLRKPMTEEQAEHLGIQVDDLDQTTAHAEFSIAGQVILCADASMGEPQSSSQIALVLDFGQDTVAAESFFNRVAASDQQRVTLPFGPHQLGGQMGYVVDRYGVTWIICAGIVQSVDQVED</sequence>
<evidence type="ECO:0000259" key="1">
    <source>
        <dbReference type="Pfam" id="PF06983"/>
    </source>
</evidence>
<reference evidence="2" key="2">
    <citation type="submission" date="2021-04" db="EMBL/GenBank/DDBJ databases">
        <authorList>
            <person name="Gilroy R."/>
        </authorList>
    </citation>
    <scope>NUCLEOTIDE SEQUENCE</scope>
    <source>
        <strain evidence="2">ChiHejej3B27-2180</strain>
    </source>
</reference>
<feature type="domain" description="PhnB-like" evidence="1">
    <location>
        <begin position="5"/>
        <end position="136"/>
    </location>
</feature>
<gene>
    <name evidence="2" type="ORF">H9876_06185</name>
</gene>